<dbReference type="KEGG" id="cld:CLSPO_c08790"/>
<sequence>MYYRNDNQSINKDDVESPNKNFDENFYNESYNYPYMNFSPMMYDPLICAPQAMPTNVEYDNDNDNYDDYNAEFDDYELARSPHAHHDYNPHRRHHIHHHIHHHFFHPFMWPWWINR</sequence>
<dbReference type="AlphaFoldDB" id="A0A7U4XTP0"/>
<protein>
    <submittedName>
        <fullName evidence="2">Uncharacterized protein</fullName>
    </submittedName>
</protein>
<accession>A0A7U4XTP0</accession>
<dbReference type="EMBL" id="CP009225">
    <property type="protein sequence ID" value="AKC61599.1"/>
    <property type="molecule type" value="Genomic_DNA"/>
</dbReference>
<feature type="compositionally biased region" description="Basic and acidic residues" evidence="1">
    <location>
        <begin position="11"/>
        <end position="21"/>
    </location>
</feature>
<dbReference type="RefSeq" id="WP_033058743.1">
    <property type="nucleotide sequence ID" value="NZ_CP009225.1"/>
</dbReference>
<reference evidence="2 3" key="1">
    <citation type="journal article" date="2015" name="PLoS ONE">
        <title>A universal mariner transposon system for forward genetic studies in the genus clostridium.</title>
        <authorList>
            <person name="Zhang Y."/>
            <person name="Grosse-Honebrink A."/>
            <person name="Minton N.P."/>
        </authorList>
    </citation>
    <scope>NUCLEOTIDE SEQUENCE [LARGE SCALE GENOMIC DNA]</scope>
    <source>
        <strain evidence="2 3">NCIMB 10696</strain>
    </source>
</reference>
<organism evidence="2 3">
    <name type="scientific">Clostridium sporogenes</name>
    <dbReference type="NCBI Taxonomy" id="1509"/>
    <lineage>
        <taxon>Bacteria</taxon>
        <taxon>Bacillati</taxon>
        <taxon>Bacillota</taxon>
        <taxon>Clostridia</taxon>
        <taxon>Eubacteriales</taxon>
        <taxon>Clostridiaceae</taxon>
        <taxon>Clostridium</taxon>
    </lineage>
</organism>
<feature type="region of interest" description="Disordered" evidence="1">
    <location>
        <begin position="1"/>
        <end position="21"/>
    </location>
</feature>
<evidence type="ECO:0000313" key="2">
    <source>
        <dbReference type="EMBL" id="AKC61599.1"/>
    </source>
</evidence>
<feature type="compositionally biased region" description="Polar residues" evidence="1">
    <location>
        <begin position="1"/>
        <end position="10"/>
    </location>
</feature>
<proteinExistence type="predicted"/>
<evidence type="ECO:0000313" key="3">
    <source>
        <dbReference type="Proteomes" id="UP000033052"/>
    </source>
</evidence>
<name>A0A7U4XTP0_CLOSG</name>
<gene>
    <name evidence="2" type="ORF">CLSPO_c08790</name>
</gene>
<dbReference type="Proteomes" id="UP000033052">
    <property type="component" value="Chromosome"/>
</dbReference>
<evidence type="ECO:0000256" key="1">
    <source>
        <dbReference type="SAM" id="MobiDB-lite"/>
    </source>
</evidence>
<dbReference type="GeneID" id="92937629"/>